<gene>
    <name evidence="1" type="ORF">R3P38DRAFT_2570475</name>
</gene>
<organism evidence="1 2">
    <name type="scientific">Favolaschia claudopus</name>
    <dbReference type="NCBI Taxonomy" id="2862362"/>
    <lineage>
        <taxon>Eukaryota</taxon>
        <taxon>Fungi</taxon>
        <taxon>Dikarya</taxon>
        <taxon>Basidiomycota</taxon>
        <taxon>Agaricomycotina</taxon>
        <taxon>Agaricomycetes</taxon>
        <taxon>Agaricomycetidae</taxon>
        <taxon>Agaricales</taxon>
        <taxon>Marasmiineae</taxon>
        <taxon>Mycenaceae</taxon>
        <taxon>Favolaschia</taxon>
    </lineage>
</organism>
<dbReference type="EMBL" id="JAWWNJ010000111">
    <property type="protein sequence ID" value="KAK6992313.1"/>
    <property type="molecule type" value="Genomic_DNA"/>
</dbReference>
<sequence length="173" mass="19439">MLPHVNVPSSWGAPGHQSTSSTTYFQPNGYSAAHASYGAERQAWASRAYHHDPAESIGLILQILHEVPVKGYLGLGAQKSINICHEGKEVPAKITPAGLRGLIIQVMGPRLAEATHVYPFPLAQMPLREVVRWIDLGQEDQNSPWFYNRYMGKPNHKQKDKTMVYKRPKVSRW</sequence>
<protein>
    <submittedName>
        <fullName evidence="1">Uncharacterized protein</fullName>
    </submittedName>
</protein>
<accession>A0AAV9ZTK8</accession>
<comment type="caution">
    <text evidence="1">The sequence shown here is derived from an EMBL/GenBank/DDBJ whole genome shotgun (WGS) entry which is preliminary data.</text>
</comment>
<evidence type="ECO:0000313" key="2">
    <source>
        <dbReference type="Proteomes" id="UP001362999"/>
    </source>
</evidence>
<evidence type="ECO:0000313" key="1">
    <source>
        <dbReference type="EMBL" id="KAK6992313.1"/>
    </source>
</evidence>
<name>A0AAV9ZTK8_9AGAR</name>
<keyword evidence="2" id="KW-1185">Reference proteome</keyword>
<reference evidence="1 2" key="1">
    <citation type="journal article" date="2024" name="J Genomics">
        <title>Draft genome sequencing and assembly of Favolaschia claudopus CIRM-BRFM 2984 isolated from oak limbs.</title>
        <authorList>
            <person name="Navarro D."/>
            <person name="Drula E."/>
            <person name="Chaduli D."/>
            <person name="Cazenave R."/>
            <person name="Ahrendt S."/>
            <person name="Wang J."/>
            <person name="Lipzen A."/>
            <person name="Daum C."/>
            <person name="Barry K."/>
            <person name="Grigoriev I.V."/>
            <person name="Favel A."/>
            <person name="Rosso M.N."/>
            <person name="Martin F."/>
        </authorList>
    </citation>
    <scope>NUCLEOTIDE SEQUENCE [LARGE SCALE GENOMIC DNA]</scope>
    <source>
        <strain evidence="1 2">CIRM-BRFM 2984</strain>
    </source>
</reference>
<dbReference type="AlphaFoldDB" id="A0AAV9ZTK8"/>
<dbReference type="Proteomes" id="UP001362999">
    <property type="component" value="Unassembled WGS sequence"/>
</dbReference>
<proteinExistence type="predicted"/>